<dbReference type="PROSITE" id="PS51257">
    <property type="entry name" value="PROKAR_LIPOPROTEIN"/>
    <property type="match status" value="1"/>
</dbReference>
<accession>A0A9Q9CQ07</accession>
<evidence type="ECO:0000313" key="1">
    <source>
        <dbReference type="EMBL" id="UUF07867.1"/>
    </source>
</evidence>
<dbReference type="AlphaFoldDB" id="A0A9Q9CQ07"/>
<protein>
    <submittedName>
        <fullName evidence="1">Helix-turn-helix domain-containing protein</fullName>
    </submittedName>
</protein>
<organism evidence="1 2">
    <name type="scientific">Turicibacter bilis</name>
    <dbReference type="NCBI Taxonomy" id="2735723"/>
    <lineage>
        <taxon>Bacteria</taxon>
        <taxon>Bacillati</taxon>
        <taxon>Bacillota</taxon>
        <taxon>Erysipelotrichia</taxon>
        <taxon>Erysipelotrichales</taxon>
        <taxon>Turicibacteraceae</taxon>
        <taxon>Turicibacter</taxon>
    </lineage>
</organism>
<dbReference type="Proteomes" id="UP001058072">
    <property type="component" value="Chromosome"/>
</dbReference>
<proteinExistence type="predicted"/>
<evidence type="ECO:0000313" key="2">
    <source>
        <dbReference type="Proteomes" id="UP001058072"/>
    </source>
</evidence>
<name>A0A9Q9CQ07_9FIRM</name>
<sequence>MKNNKGLTISIIILACTIVIGSSIMATKVSTAINMTSIDSKEKSPVLGINEAADYLHLSEEQVIRMINIEKTDLEEDGIFSGMMLPYFTVDGQYYFCKAELDNWLKEVANEHTEYNTAEGWRKQKITF</sequence>
<gene>
    <name evidence="1" type="ORF">J0J70_09605</name>
</gene>
<dbReference type="RefSeq" id="WP_055274982.1">
    <property type="nucleotide sequence ID" value="NZ_CP071250.1"/>
</dbReference>
<reference evidence="1" key="1">
    <citation type="submission" date="2021-03" db="EMBL/GenBank/DDBJ databases">
        <title>Comparative Genomics and Metabolomics in the genus Turicibacter.</title>
        <authorList>
            <person name="Maki J."/>
            <person name="Looft T."/>
        </authorList>
    </citation>
    <scope>NUCLEOTIDE SEQUENCE</scope>
    <source>
        <strain evidence="1">ISU324</strain>
    </source>
</reference>
<dbReference type="EMBL" id="CP071250">
    <property type="protein sequence ID" value="UUF07867.1"/>
    <property type="molecule type" value="Genomic_DNA"/>
</dbReference>